<keyword evidence="2" id="KW-1185">Reference proteome</keyword>
<organism evidence="1 2">
    <name type="scientific">Spiromyces aspiralis</name>
    <dbReference type="NCBI Taxonomy" id="68401"/>
    <lineage>
        <taxon>Eukaryota</taxon>
        <taxon>Fungi</taxon>
        <taxon>Fungi incertae sedis</taxon>
        <taxon>Zoopagomycota</taxon>
        <taxon>Kickxellomycotina</taxon>
        <taxon>Kickxellomycetes</taxon>
        <taxon>Kickxellales</taxon>
        <taxon>Kickxellaceae</taxon>
        <taxon>Spiromyces</taxon>
    </lineage>
</organism>
<protein>
    <submittedName>
        <fullName evidence="1">Auxilin-like clathrin-binding protein required for normal clathrin function</fullName>
    </submittedName>
</protein>
<evidence type="ECO:0000313" key="2">
    <source>
        <dbReference type="Proteomes" id="UP001145114"/>
    </source>
</evidence>
<name>A0ACC1HTM5_9FUNG</name>
<evidence type="ECO:0000313" key="1">
    <source>
        <dbReference type="EMBL" id="KAJ1679792.1"/>
    </source>
</evidence>
<dbReference type="EMBL" id="JAMZIH010000177">
    <property type="protein sequence ID" value="KAJ1679792.1"/>
    <property type="molecule type" value="Genomic_DNA"/>
</dbReference>
<sequence>MNSAFRSILSKRGYSTFRGIIPPNIAATAKQTSSVSSAEAATEGQDFGKLVSFYRRIPKGPAPAGGSAGGLLARYQNKYFTGEKPSPKPVLHAIFFLLVGGYSIHYAMHISSSKSTAKDSDPFGSLVSFERNTEEKLSKLSLNERQRLQNTHTPHGLYPAGGSDNSSGNGSNSNSLWDFDLLDKSSAKQPVASKAKSVVSSRSAVEDFDPLGPSLTFSPPPPQGQRPPSSLRVETSLTKDATPVMVPAELSPIPMDSDSDSAETSPRHDSAGRPPDTVFDAKIAQIMQQGFDLDQAKAALTICHDDAASAIELLIQQNAGHRRAAARPQQRQGPGPMGQARDGRAPLQRDQPTAPRRTMRDRDRTPITPGTGERQFAIQGDRRDIRSHPSSGSGGDGGLGQQSFSEAADKFMNAANDIGNTVWSQASLWLKKGKEKFQDYQKALTEQPSPGTQIGGLGQSKSQYKPYRDYSSSDEDKPYVSSRRRGGGGPNRASGQDPKSAAQQDQRFNAVSLSTYRDYSSSEDEQDVPSFRERFGKGLGGRTAGQPADTADFIDFARVPIPEVTQASLQGAVRAKQQANEKFKLGQFDEAIRGYAQATSWVGEASVHPYLIVLFNNLALCNAKNGDTRAAIEYSTRSIQLCEKYGANGTDNLAPVVDEVISYAALHAKALQRRANAYEVCERYQEALDDWGRLLGMSGVDATMASQAKAAVVRCQRAIDPPKGKAKLNSPASSTRSVPPKPSRPSAFDDSLLSVRTEVQHSEGVAKMREKEREREAEEAEQFAQAGAVETEINAWKAGKAQNLRALLSSLHMVIPDWKSAGMHELVEPQKVKRAYMRAIARTHPDKLPQGVDVRTKMVAGAIFGTLNEAWDAFKSQNNL</sequence>
<accession>A0ACC1HTM5</accession>
<dbReference type="Proteomes" id="UP001145114">
    <property type="component" value="Unassembled WGS sequence"/>
</dbReference>
<reference evidence="1" key="1">
    <citation type="submission" date="2022-06" db="EMBL/GenBank/DDBJ databases">
        <title>Phylogenomic reconstructions and comparative analyses of Kickxellomycotina fungi.</title>
        <authorList>
            <person name="Reynolds N.K."/>
            <person name="Stajich J.E."/>
            <person name="Barry K."/>
            <person name="Grigoriev I.V."/>
            <person name="Crous P."/>
            <person name="Smith M.E."/>
        </authorList>
    </citation>
    <scope>NUCLEOTIDE SEQUENCE</scope>
    <source>
        <strain evidence="1">RSA 2271</strain>
    </source>
</reference>
<gene>
    <name evidence="1" type="primary">SWA2</name>
    <name evidence="1" type="ORF">EV182_001317</name>
</gene>
<proteinExistence type="predicted"/>
<comment type="caution">
    <text evidence="1">The sequence shown here is derived from an EMBL/GenBank/DDBJ whole genome shotgun (WGS) entry which is preliminary data.</text>
</comment>